<dbReference type="Pfam" id="PF20148">
    <property type="entry name" value="DUF6531"/>
    <property type="match status" value="1"/>
</dbReference>
<dbReference type="Proteomes" id="UP000274358">
    <property type="component" value="Unassembled WGS sequence"/>
</dbReference>
<dbReference type="InterPro" id="IPR056823">
    <property type="entry name" value="TEN-like_YD-shell"/>
</dbReference>
<sequence length="1720" mass="185059">MGPSSEHAVWRCFETGDNQMEMIRRLRAAFGASVSRLLVVLAAASGAQLALADGAPLHQGDVFVLMTHGYGYSWGHIVKHFDHNGGLVDTFDFGVSNAYWGSMAFDASNKLYIPTDGTNDELIHTISNSGAVGTFGGGYTLPTSVVVDNKGNVYVGENGMATHSPGSILKFDSKGSLLATYSIPEDPFSGDDIDDMALANDQCTMRYTSIGQSIHQINVCTGAPLPDFVAVLPDPTDASTGTNEQLNEIRQLPNGNVLVGSLSIAYLLNSSGGIIQQYEIRQDSSLSSVFPDPDKVTFWAGDWSDDTVYRINLQTGAIVTTINAWDHNTDVGGYTLAVVPNAVSQDGKELGKSCNCIGDPINAATGNEYKDDQDISLGALSLHRYYNSQTFVTQSHIGTNWRHTFDRSLQYVVSGGQATATAIRDDGRELKFTLNAGQWTSAPDVADRLTAQTDASGTVTGWTYFDASTRNQETYDQNGNLLSITDTDGLVTTLTYSDATTPSSVAPAAGLLLTVTDPRGRVLRFSYNSNATVAAIAQPAGGVVSYGYDGNANLTSVAYPDKTSRQYVYNESTLTGGANLPVALTGDIDETGTRFTSVAYDAQGRATLSMLASNVAETQVAYNNDGTTSVTYPTGSQSTLAFNQQFGSFHRTTVSAPCGVQCDQPYASATFDAQGYPASSTDFNGNLTQTSYDPSGLLNQQIEASGTSNQRTTQFNWNNTLRVPLTRTVLNATGHTASATQWVYNGMGQVLARCDIDPDHGAASGYACSATGSVPAGVRRTTYTYCTAVDTTHCPQAGLMLTATGTRTDIAQTTRYSYYMTSSAKDCRTPGAACHQAGDVHTITDAVGHVTTLASYDADGHVTRTIDTNGIPTDRTYTPRGWLASQSVNGATTRFTYTPYGAVQTVTDPDGVITTYGYDAAHRLVKLSDALGNSTQYTLDAAGNKIAEKVYDSAGTLHKTLSRTFNILGQMTSTVDGLKQTVFNANLQGSYDSNGNLVLSADALGIQHKLGYDGLNRLVQTIDNYNGKDSATANTQGVFDFDALDRIDGIGDPDGLNTVDTYDGLGNLTQHTSPDSGSTKNVYDAAGNLIHSTDARGITRSYTYDALDRMTSLATGRAREAVRYVYDDINLLTGCSAHSYPMGHLSRVLEATVSTTYCYDAQGRITEKRQTVGQQTDITRYSYTPAGRLSSIVQPSGTRVSYTRNRNGQISAVTVTPLRGAASTVASAITYLPFGPLAGYTLGNGETVARAYDANYRLTDLTSAALSLHYSRDANGNVIGLTEGGTGNTFSYDALGRLATVKDATGKLLESYTYSKAGDRLSKTGSGQDIGPYSYQSGTHRLTRIGNNARSYDKDGNTTGASVAGETWGYDYNGRGRMTVVQRNRFPVAAYTDNAFGERVAKVATMPQWEDKRYVYNEQSQLIAEQDTFGRTAQRDYIWLDDLPIAVVDNQRSRSRVDYVLADGLNTPRVIQNARGTTIWSWSPADNAFGERQAHNHGYTYNLRFPGQYYDEETGLHQNVNRDYDPAAGRYRQVDPMGHDGGQWSLYAYVDNDPLSHFDYVGLQTNLNLFPSGSSQWQGANNYPANPGIYTVAAHGNPLMIVDAQGNPILPQDLANMIKHDKNYKPGEPVVLLSCNTGVTPSKPWYPSSYAQFLANDLPDGSVVSAPNNFLWLNDEGQSVVAGARDANGRPVDWTGTSISAGGITMDPSNPGKMVPFYHQ</sequence>
<feature type="domain" description="DUF6531" evidence="2">
    <location>
        <begin position="358"/>
        <end position="432"/>
    </location>
</feature>
<evidence type="ECO:0000313" key="4">
    <source>
        <dbReference type="EMBL" id="RUL78221.1"/>
    </source>
</evidence>
<feature type="domain" description="Teneurin-like YD-shell" evidence="3">
    <location>
        <begin position="1289"/>
        <end position="1535"/>
    </location>
</feature>
<dbReference type="PANTHER" id="PTHR32305">
    <property type="match status" value="1"/>
</dbReference>
<dbReference type="InterPro" id="IPR031325">
    <property type="entry name" value="RHS_repeat"/>
</dbReference>
<dbReference type="PANTHER" id="PTHR32305:SF15">
    <property type="entry name" value="PROTEIN RHSA-RELATED"/>
    <property type="match status" value="1"/>
</dbReference>
<reference evidence="4 5" key="1">
    <citation type="submission" date="2018-12" db="EMBL/GenBank/DDBJ databases">
        <title>Dyella dinghuensis sp. nov. DHOA06 and Dyella choica sp. nov. 4M-K27, isolated from forest soil.</title>
        <authorList>
            <person name="Qiu L.-H."/>
            <person name="Gao Z.-H."/>
        </authorList>
    </citation>
    <scope>NUCLEOTIDE SEQUENCE [LARGE SCALE GENOMIC DNA]</scope>
    <source>
        <strain evidence="4 5">4M-K27</strain>
    </source>
</reference>
<dbReference type="EMBL" id="RYYV01000003">
    <property type="protein sequence ID" value="RUL78221.1"/>
    <property type="molecule type" value="Genomic_DNA"/>
</dbReference>
<dbReference type="InterPro" id="IPR022385">
    <property type="entry name" value="Rhs_assc_core"/>
</dbReference>
<evidence type="ECO:0000313" key="5">
    <source>
        <dbReference type="Proteomes" id="UP000274358"/>
    </source>
</evidence>
<evidence type="ECO:0000259" key="2">
    <source>
        <dbReference type="Pfam" id="PF20148"/>
    </source>
</evidence>
<dbReference type="InterPro" id="IPR045351">
    <property type="entry name" value="DUF6531"/>
</dbReference>
<name>A0A432M8J4_9GAMM</name>
<dbReference type="Pfam" id="PF05593">
    <property type="entry name" value="RHS_repeat"/>
    <property type="match status" value="3"/>
</dbReference>
<protein>
    <submittedName>
        <fullName evidence="4">RHS repeat protein</fullName>
    </submittedName>
</protein>
<comment type="caution">
    <text evidence="4">The sequence shown here is derived from an EMBL/GenBank/DDBJ whole genome shotgun (WGS) entry which is preliminary data.</text>
</comment>
<dbReference type="InterPro" id="IPR050708">
    <property type="entry name" value="T6SS_VgrG/RHS"/>
</dbReference>
<proteinExistence type="predicted"/>
<accession>A0A432M8J4</accession>
<dbReference type="Pfam" id="PF25023">
    <property type="entry name" value="TEN_YD-shell"/>
    <property type="match status" value="1"/>
</dbReference>
<dbReference type="NCBIfam" id="TIGR01643">
    <property type="entry name" value="YD_repeat_2x"/>
    <property type="match status" value="5"/>
</dbReference>
<evidence type="ECO:0000256" key="1">
    <source>
        <dbReference type="ARBA" id="ARBA00022737"/>
    </source>
</evidence>
<dbReference type="Gene3D" id="2.180.10.10">
    <property type="entry name" value="RHS repeat-associated core"/>
    <property type="match status" value="3"/>
</dbReference>
<evidence type="ECO:0000259" key="3">
    <source>
        <dbReference type="Pfam" id="PF25023"/>
    </source>
</evidence>
<gene>
    <name evidence="4" type="ORF">EKH80_05115</name>
</gene>
<dbReference type="InterPro" id="IPR006530">
    <property type="entry name" value="YD"/>
</dbReference>
<keyword evidence="1" id="KW-0677">Repeat</keyword>
<dbReference type="SUPFAM" id="SSF101898">
    <property type="entry name" value="NHL repeat"/>
    <property type="match status" value="1"/>
</dbReference>
<keyword evidence="5" id="KW-1185">Reference proteome</keyword>
<dbReference type="Gene3D" id="2.120.10.30">
    <property type="entry name" value="TolB, C-terminal domain"/>
    <property type="match status" value="1"/>
</dbReference>
<dbReference type="InterPro" id="IPR011042">
    <property type="entry name" value="6-blade_b-propeller_TolB-like"/>
</dbReference>
<dbReference type="NCBIfam" id="TIGR03696">
    <property type="entry name" value="Rhs_assc_core"/>
    <property type="match status" value="1"/>
</dbReference>
<organism evidence="4 5">
    <name type="scientific">Dyella choica</name>
    <dbReference type="NCBI Taxonomy" id="1927959"/>
    <lineage>
        <taxon>Bacteria</taxon>
        <taxon>Pseudomonadati</taxon>
        <taxon>Pseudomonadota</taxon>
        <taxon>Gammaproteobacteria</taxon>
        <taxon>Lysobacterales</taxon>
        <taxon>Rhodanobacteraceae</taxon>
        <taxon>Dyella</taxon>
    </lineage>
</organism>